<evidence type="ECO:0000313" key="1">
    <source>
        <dbReference type="EMBL" id="MBR0599675.1"/>
    </source>
</evidence>
<gene>
    <name evidence="1" type="ORF">KCX82_17450</name>
</gene>
<dbReference type="AlphaFoldDB" id="A0A8J7W683"/>
<reference evidence="1" key="2">
    <citation type="submission" date="2021-04" db="EMBL/GenBank/DDBJ databases">
        <authorList>
            <person name="Liu J."/>
        </authorList>
    </citation>
    <scope>NUCLEOTIDE SEQUENCE</scope>
    <source>
        <strain evidence="1">BAD-6</strain>
    </source>
</reference>
<keyword evidence="2" id="KW-1185">Reference proteome</keyword>
<proteinExistence type="predicted"/>
<evidence type="ECO:0000313" key="2">
    <source>
        <dbReference type="Proteomes" id="UP000675664"/>
    </source>
</evidence>
<reference evidence="1" key="1">
    <citation type="submission" date="2021-04" db="EMBL/GenBank/DDBJ databases">
        <title>Sinoanaerobacter chloroacetimidivorans sp. nov., an obligate anaerobic bacterium isolated from anaerobic sludge.</title>
        <authorList>
            <person name="Bao Y."/>
        </authorList>
    </citation>
    <scope>NUCLEOTIDE SEQUENCE</scope>
    <source>
        <strain evidence="1">BAD-6</strain>
    </source>
</reference>
<sequence length="198" mass="22993">MITKNQDPGLDILDTGYRVTYEQLNTLIAFLDIWRRLAMWIRSLVTSIVYDLDNKDETVNELFRIPSELYDTLRIFYGPTIAQQILNLLTNFITSVWRLVEAMKTGDQENVDASTQQLYQTADELAAFLAPINIYWDEQQWRSLLNQTIRLLIDEVVFALSKNHEQEIIAFNRMQEIASLMGSYMARGIIARSMGTEE</sequence>
<organism evidence="1 2">
    <name type="scientific">Sinanaerobacter chloroacetimidivorans</name>
    <dbReference type="NCBI Taxonomy" id="2818044"/>
    <lineage>
        <taxon>Bacteria</taxon>
        <taxon>Bacillati</taxon>
        <taxon>Bacillota</taxon>
        <taxon>Clostridia</taxon>
        <taxon>Peptostreptococcales</taxon>
        <taxon>Anaerovoracaceae</taxon>
        <taxon>Sinanaerobacter</taxon>
    </lineage>
</organism>
<comment type="caution">
    <text evidence="1">The sequence shown here is derived from an EMBL/GenBank/DDBJ whole genome shotgun (WGS) entry which is preliminary data.</text>
</comment>
<dbReference type="Proteomes" id="UP000675664">
    <property type="component" value="Unassembled WGS sequence"/>
</dbReference>
<dbReference type="RefSeq" id="WP_227019814.1">
    <property type="nucleotide sequence ID" value="NZ_JAGSND010000015.1"/>
</dbReference>
<name>A0A8J7W683_9FIRM</name>
<dbReference type="EMBL" id="JAGSND010000015">
    <property type="protein sequence ID" value="MBR0599675.1"/>
    <property type="molecule type" value="Genomic_DNA"/>
</dbReference>
<protein>
    <submittedName>
        <fullName evidence="1">Uncharacterized protein</fullName>
    </submittedName>
</protein>
<accession>A0A8J7W683</accession>